<keyword evidence="1" id="KW-0802">TPR repeat</keyword>
<dbReference type="EMBL" id="CAXAMM010016942">
    <property type="protein sequence ID" value="CAK9040079.1"/>
    <property type="molecule type" value="Genomic_DNA"/>
</dbReference>
<proteinExistence type="predicted"/>
<dbReference type="GO" id="GO:0051301">
    <property type="term" value="P:cell division"/>
    <property type="evidence" value="ECO:0007669"/>
    <property type="project" value="UniProtKB-KW"/>
</dbReference>
<evidence type="ECO:0000256" key="1">
    <source>
        <dbReference type="PROSITE-ProRule" id="PRU00339"/>
    </source>
</evidence>
<dbReference type="Pfam" id="PF13432">
    <property type="entry name" value="TPR_16"/>
    <property type="match status" value="2"/>
</dbReference>
<feature type="repeat" description="TPR" evidence="1">
    <location>
        <begin position="78"/>
        <end position="111"/>
    </location>
</feature>
<name>A0ABP0LLQ3_9DINO</name>
<dbReference type="InterPro" id="IPR011990">
    <property type="entry name" value="TPR-like_helical_dom_sf"/>
</dbReference>
<keyword evidence="2" id="KW-0131">Cell cycle</keyword>
<gene>
    <name evidence="2" type="ORF">SCF082_LOCUS23374</name>
</gene>
<sequence>MQRLRTANRQTPRTSRTGLTIVAVGWVALLWGLSTPAWADAVTDYNLALQWYKQGRWELAVEACRDFLKKYPADEHANSARLYLGQALVHLRDFEGARDEFRRFLRDAPRHQDRPLAAYRVGESSYFLNDLPAAQNELRSFLTTYPKHQLSPWALLYLGETEFRLKRVDVARQLFA</sequence>
<dbReference type="PROSITE" id="PS50005">
    <property type="entry name" value="TPR"/>
    <property type="match status" value="1"/>
</dbReference>
<evidence type="ECO:0000313" key="2">
    <source>
        <dbReference type="EMBL" id="CAK9040079.1"/>
    </source>
</evidence>
<protein>
    <submittedName>
        <fullName evidence="2">Cell division coordinator CpoB (ORF2)</fullName>
    </submittedName>
</protein>
<comment type="caution">
    <text evidence="2">The sequence shown here is derived from an EMBL/GenBank/DDBJ whole genome shotgun (WGS) entry which is preliminary data.</text>
</comment>
<dbReference type="InterPro" id="IPR019734">
    <property type="entry name" value="TPR_rpt"/>
</dbReference>
<keyword evidence="3" id="KW-1185">Reference proteome</keyword>
<dbReference type="Gene3D" id="1.25.40.10">
    <property type="entry name" value="Tetratricopeptide repeat domain"/>
    <property type="match status" value="1"/>
</dbReference>
<accession>A0ABP0LLQ3</accession>
<evidence type="ECO:0000313" key="3">
    <source>
        <dbReference type="Proteomes" id="UP001642464"/>
    </source>
</evidence>
<feature type="non-terminal residue" evidence="2">
    <location>
        <position position="176"/>
    </location>
</feature>
<dbReference type="Proteomes" id="UP001642464">
    <property type="component" value="Unassembled WGS sequence"/>
</dbReference>
<organism evidence="2 3">
    <name type="scientific">Durusdinium trenchii</name>
    <dbReference type="NCBI Taxonomy" id="1381693"/>
    <lineage>
        <taxon>Eukaryota</taxon>
        <taxon>Sar</taxon>
        <taxon>Alveolata</taxon>
        <taxon>Dinophyceae</taxon>
        <taxon>Suessiales</taxon>
        <taxon>Symbiodiniaceae</taxon>
        <taxon>Durusdinium</taxon>
    </lineage>
</organism>
<dbReference type="SUPFAM" id="SSF48452">
    <property type="entry name" value="TPR-like"/>
    <property type="match status" value="1"/>
</dbReference>
<keyword evidence="2" id="KW-0132">Cell division</keyword>
<reference evidence="2 3" key="1">
    <citation type="submission" date="2024-02" db="EMBL/GenBank/DDBJ databases">
        <authorList>
            <person name="Chen Y."/>
            <person name="Shah S."/>
            <person name="Dougan E. K."/>
            <person name="Thang M."/>
            <person name="Chan C."/>
        </authorList>
    </citation>
    <scope>NUCLEOTIDE SEQUENCE [LARGE SCALE GENOMIC DNA]</scope>
</reference>